<accession>A0ABD0TR58</accession>
<dbReference type="PANTHER" id="PTHR34914">
    <property type="entry name" value="LYMPHOCYTE EXPANSION MOLECULE"/>
    <property type="match status" value="1"/>
</dbReference>
<proteinExistence type="predicted"/>
<evidence type="ECO:0000313" key="1">
    <source>
        <dbReference type="EMBL" id="KAL0851831.1"/>
    </source>
</evidence>
<dbReference type="EMBL" id="JBEDNZ010000001">
    <property type="protein sequence ID" value="KAL0851831.1"/>
    <property type="molecule type" value="Genomic_DNA"/>
</dbReference>
<protein>
    <submittedName>
        <fullName evidence="1">Uncharacterized protein</fullName>
    </submittedName>
</protein>
<dbReference type="AlphaFoldDB" id="A0ABD0TR58"/>
<gene>
    <name evidence="1" type="ORF">ABMA28_000132</name>
</gene>
<comment type="caution">
    <text evidence="1">The sequence shown here is derived from an EMBL/GenBank/DDBJ whole genome shotgun (WGS) entry which is preliminary data.</text>
</comment>
<sequence>MVATQNNPAPFGASVKRFGKITVHPNLDPSGLYTVRPLGCDPCLYHPQPIHKIFEVNRNRKTDKDPWRYKKEVEEWAKNLGYRNQSILDKRRWQQSLLGPAWHDVPTVPKYEPACKNVGFGRTPRYKPSRNTIPGPGTYYKAVPFKAPYGPHSTRPSFEREEPCRFKDTCPRWSLAPDRYRIVDKESIEQKSNKIVSLRGPYDLFTGKRDGTTIKNHFNRTMRVSAATWPIALRGSLEKYKKSHFGTMNKTGRDKPYRGRNALVDIAMCLRRPEEPGPAHLNIDTPKVFKQNKCGFNSSYDKPPGYQRVIVWPGVGRYRVKKVSCGLPGHGHRHVFLSKLGRTIGSYLPEPMNSF</sequence>
<evidence type="ECO:0000313" key="2">
    <source>
        <dbReference type="Proteomes" id="UP001549921"/>
    </source>
</evidence>
<dbReference type="InterPro" id="IPR033557">
    <property type="entry name" value="CIMAP2"/>
</dbReference>
<organism evidence="1 2">
    <name type="scientific">Loxostege sticticalis</name>
    <name type="common">Beet webworm moth</name>
    <dbReference type="NCBI Taxonomy" id="481309"/>
    <lineage>
        <taxon>Eukaryota</taxon>
        <taxon>Metazoa</taxon>
        <taxon>Ecdysozoa</taxon>
        <taxon>Arthropoda</taxon>
        <taxon>Hexapoda</taxon>
        <taxon>Insecta</taxon>
        <taxon>Pterygota</taxon>
        <taxon>Neoptera</taxon>
        <taxon>Endopterygota</taxon>
        <taxon>Lepidoptera</taxon>
        <taxon>Glossata</taxon>
        <taxon>Ditrysia</taxon>
        <taxon>Pyraloidea</taxon>
        <taxon>Crambidae</taxon>
        <taxon>Pyraustinae</taxon>
        <taxon>Loxostege</taxon>
    </lineage>
</organism>
<dbReference type="Proteomes" id="UP001549921">
    <property type="component" value="Unassembled WGS sequence"/>
</dbReference>
<dbReference type="PANTHER" id="PTHR34914:SF1">
    <property type="entry name" value="LYMPHOCYTE EXPANSION MOLECULE"/>
    <property type="match status" value="1"/>
</dbReference>
<name>A0ABD0TR58_LOXSC</name>
<reference evidence="1 2" key="1">
    <citation type="submission" date="2024-06" db="EMBL/GenBank/DDBJ databases">
        <title>A chromosome-level genome assembly of beet webworm, Loxostege sticticalis.</title>
        <authorList>
            <person name="Zhang Y."/>
        </authorList>
    </citation>
    <scope>NUCLEOTIDE SEQUENCE [LARGE SCALE GENOMIC DNA]</scope>
    <source>
        <strain evidence="1">AQ028</strain>
        <tissue evidence="1">Male pupae</tissue>
    </source>
</reference>